<dbReference type="SUPFAM" id="SSF46785">
    <property type="entry name" value="Winged helix' DNA-binding domain"/>
    <property type="match status" value="1"/>
</dbReference>
<dbReference type="InterPro" id="IPR036388">
    <property type="entry name" value="WH-like_DNA-bd_sf"/>
</dbReference>
<name>X1C917_9ZZZZ</name>
<evidence type="ECO:0008006" key="3">
    <source>
        <dbReference type="Google" id="ProtNLM"/>
    </source>
</evidence>
<dbReference type="PANTHER" id="PTHR36216:SF1">
    <property type="entry name" value="HTH ARSR-TYPE DOMAIN-CONTAINING PROTEIN"/>
    <property type="match status" value="1"/>
</dbReference>
<dbReference type="InterPro" id="IPR036390">
    <property type="entry name" value="WH_DNA-bd_sf"/>
</dbReference>
<feature type="non-terminal residue" evidence="2">
    <location>
        <position position="1"/>
    </location>
</feature>
<keyword evidence="1" id="KW-1133">Transmembrane helix</keyword>
<dbReference type="AlphaFoldDB" id="X1C917"/>
<accession>X1C917</accession>
<keyword evidence="1" id="KW-0812">Transmembrane</keyword>
<dbReference type="EMBL" id="BART01024412">
    <property type="protein sequence ID" value="GAH03887.1"/>
    <property type="molecule type" value="Genomic_DNA"/>
</dbReference>
<dbReference type="PANTHER" id="PTHR36216">
    <property type="entry name" value="TRANSCRIPTIONAL REGULATOR, TRMB"/>
    <property type="match status" value="1"/>
</dbReference>
<organism evidence="2">
    <name type="scientific">marine sediment metagenome</name>
    <dbReference type="NCBI Taxonomy" id="412755"/>
    <lineage>
        <taxon>unclassified sequences</taxon>
        <taxon>metagenomes</taxon>
        <taxon>ecological metagenomes</taxon>
    </lineage>
</organism>
<evidence type="ECO:0000313" key="2">
    <source>
        <dbReference type="EMBL" id="GAH03887.1"/>
    </source>
</evidence>
<dbReference type="Pfam" id="PF13412">
    <property type="entry name" value="HTH_24"/>
    <property type="match status" value="1"/>
</dbReference>
<comment type="caution">
    <text evidence="2">The sequence shown here is derived from an EMBL/GenBank/DDBJ whole genome shotgun (WGS) entry which is preliminary data.</text>
</comment>
<feature type="transmembrane region" description="Helical" evidence="1">
    <location>
        <begin position="222"/>
        <end position="243"/>
    </location>
</feature>
<dbReference type="Gene3D" id="1.10.10.10">
    <property type="entry name" value="Winged helix-like DNA-binding domain superfamily/Winged helix DNA-binding domain"/>
    <property type="match status" value="2"/>
</dbReference>
<evidence type="ECO:0000256" key="1">
    <source>
        <dbReference type="SAM" id="Phobius"/>
    </source>
</evidence>
<gene>
    <name evidence="2" type="ORF">S01H4_44106</name>
</gene>
<keyword evidence="1" id="KW-0472">Membrane</keyword>
<sequence>AEFEIESEAQIQKFPIIEKLYAKCISKLTYKKGYSKKDIFLAIRSLEEKNWIVTNERRTKEEILENEKLMSILIFVKKNPGIHARDNKIESLNITRTPFLKHIMTLENFNLIRSKKIGKSLHYFLAEILEDEEIDRLKVKFLNPLIPNIIEEIHRDQTIPISKIGENLDIYSGTIQYHVKKLKELKILEPTKNEKGKKIHVINKELLKKYNRIFKEPDFSKFLSGIIISTILFSALSFLVFLFF</sequence>
<proteinExistence type="predicted"/>
<protein>
    <recommendedName>
        <fullName evidence="3">HTH arsR-type domain-containing protein</fullName>
    </recommendedName>
</protein>
<reference evidence="2" key="1">
    <citation type="journal article" date="2014" name="Front. Microbiol.">
        <title>High frequency of phylogenetically diverse reductive dehalogenase-homologous genes in deep subseafloor sedimentary metagenomes.</title>
        <authorList>
            <person name="Kawai M."/>
            <person name="Futagami T."/>
            <person name="Toyoda A."/>
            <person name="Takaki Y."/>
            <person name="Nishi S."/>
            <person name="Hori S."/>
            <person name="Arai W."/>
            <person name="Tsubouchi T."/>
            <person name="Morono Y."/>
            <person name="Uchiyama I."/>
            <person name="Ito T."/>
            <person name="Fujiyama A."/>
            <person name="Inagaki F."/>
            <person name="Takami H."/>
        </authorList>
    </citation>
    <scope>NUCLEOTIDE SEQUENCE</scope>
    <source>
        <strain evidence="2">Expedition CK06-06</strain>
    </source>
</reference>